<dbReference type="PANTHER" id="PTHR31378:SF47">
    <property type="entry name" value="EGF-LIKE DOMAIN-CONTAINING PROTEIN-RELATED"/>
    <property type="match status" value="1"/>
</dbReference>
<evidence type="ECO:0000259" key="4">
    <source>
        <dbReference type="PROSITE" id="PS01186"/>
    </source>
</evidence>
<dbReference type="Pfam" id="PF23033">
    <property type="entry name" value="DUF7034"/>
    <property type="match status" value="1"/>
</dbReference>
<dbReference type="InterPro" id="IPR056645">
    <property type="entry name" value="DUF7743"/>
</dbReference>
<evidence type="ECO:0000256" key="2">
    <source>
        <dbReference type="SAM" id="Phobius"/>
    </source>
</evidence>
<dbReference type="InterPro" id="IPR055463">
    <property type="entry name" value="DUF7035"/>
</dbReference>
<keyword evidence="6" id="KW-1185">Reference proteome</keyword>
<dbReference type="InterPro" id="IPR057709">
    <property type="entry name" value="DUF7949"/>
</dbReference>
<evidence type="ECO:0000313" key="6">
    <source>
        <dbReference type="Proteomes" id="UP001344447"/>
    </source>
</evidence>
<dbReference type="PROSITE" id="PS01186">
    <property type="entry name" value="EGF_2"/>
    <property type="match status" value="1"/>
</dbReference>
<dbReference type="PROSITE" id="PS00022">
    <property type="entry name" value="EGF_1"/>
    <property type="match status" value="1"/>
</dbReference>
<keyword evidence="2" id="KW-0472">Membrane</keyword>
<dbReference type="InterPro" id="IPR055462">
    <property type="entry name" value="DUF7034"/>
</dbReference>
<dbReference type="Pfam" id="PF24893">
    <property type="entry name" value="DUF7743"/>
    <property type="match status" value="1"/>
</dbReference>
<dbReference type="InterPro" id="IPR000742">
    <property type="entry name" value="EGF"/>
</dbReference>
<dbReference type="PANTHER" id="PTHR31378">
    <property type="entry name" value="EGF-LIKE DOMAIN-CONTAINING PROTEIN-RELATED-RELATED"/>
    <property type="match status" value="1"/>
</dbReference>
<evidence type="ECO:0000313" key="5">
    <source>
        <dbReference type="EMBL" id="KAK5578792.1"/>
    </source>
</evidence>
<evidence type="ECO:0000256" key="1">
    <source>
        <dbReference type="SAM" id="MobiDB-lite"/>
    </source>
</evidence>
<feature type="region of interest" description="Disordered" evidence="1">
    <location>
        <begin position="428"/>
        <end position="456"/>
    </location>
</feature>
<comment type="caution">
    <text evidence="5">The sequence shown here is derived from an EMBL/GenBank/DDBJ whole genome shotgun (WGS) entry which is preliminary data.</text>
</comment>
<dbReference type="Pfam" id="PF25820">
    <property type="entry name" value="DUF7949"/>
    <property type="match status" value="1"/>
</dbReference>
<keyword evidence="2" id="KW-1133">Transmembrane helix</keyword>
<dbReference type="Proteomes" id="UP001344447">
    <property type="component" value="Unassembled WGS sequence"/>
</dbReference>
<dbReference type="CDD" id="cd21699">
    <property type="entry name" value="JMTM_APP_like"/>
    <property type="match status" value="1"/>
</dbReference>
<name>A0AAN7TR40_9MYCE</name>
<sequence>MSKNTTTSPTKIVNNSQVENPWSCTKQTQMVRHQMEGIKKKGQDKLRPSSLSFYIRNFKHDRNHDFDITLSNTFFVEGMMDETLPANKRPKYCCGENPFYDPDGVLLVNNEDSFNGWFNSDGSCSNYLSTYTVEIEQWDESNFATGMVDDFNPFDGTGFNNATEFPEYAFDTYNQLFCYELHFTAIANQFGSTFAVRSPRETWVYVNNHLYIDQGGYTDGYADFPKVVFGTIDPQLQFGVEYPIDVYSCSREVPTRGDELFFELYGYELDIFCSWIDDNGVCNGENFNLVCADNTNTCTQSVSKCGFCETSNRTCDDIPITICTYPVCLEGSGCIVENVICDDFDPCTVDSCDETFGGCINIDTPNCRCNTTNCVTNDECFPKICLGDDTCAEILRDCSLELPECLSPSCENGNCICLDPVTTTTTGVSTTTTTTTGVSTTTTTGVSTTTTTTTTTGVSTTTTGVSTISTISTTGIPSTITTTSNPTTTITSSTTGTTTGTTSTISTRPPIDESKCNKNSCPHGYHCIQLFKSFTCVSEHFSCDVTIKYYNEPLPTDYVPDLYGNCRLTYSLLIKSDIQIQSMSLGPSNEVVIKSFGNYKSNKTIITIEVSANTTTKSTQFTISVTDVNYKTFNFFRVAYCIETNEYGPITDYLLEPKNKQIFSNEIISKNFNTGVINGSPKIVLEYSSNSPPPLLKSMLNGIFESTVRLLGNKRTSKLYELSIYQKYPSYYFSDQNISYSFGNIEINGFPATSLSFENGFQAFYPSIQPSTSAIGIFNFGLNNSSNKILKISSENSFVYPALSNGSNVTYINYLNEGGNFSAYMSFGSVSVLLINGFYNIKAENYSGGIEMKLLFQDSLTNTHPTSFTAVFSKVPWLPQYPMLLTYPNGLKRELWFNQYPFSIKNGFRNGLEDDYQIVFTAKFSKYSSGQYVYSYNSTSTLHVDIPLSANLSLVDTKPPEIVAIQFYYIGMMKIDIHITILDDISGFSAFVCLDTNEIIFDYKNLMLGGTINNGTYSFIYDCGFTAICQKSAFLDFAGNSLKQNQSFLDLIISNNGNSPEYLSIDPSLYKAKTLSDFQEFYFAYNNINLTKKGFYNTLFFNFKDGSNDTDYCIKFRLAISSGWPNPIDYYSKWDSDLQIYRVDFYLPSNLLALDILYYIYLGADIETEYSTSHFQSWVDPIGAKLSVFSDIGDMMPPLVQSVSFLLNSSVLIGGNLTINLVIEDQYNGFDFGEIRIIGSVDFIPWIFILNSENKNPLLDNYTIKIFIPPNQRTQTYYISYMKLSDKNGIFSEYTFGKQQVFPIIDPLVKINSESRSYTVNGDDNSNSSKTLPSLVGFDFTPKLMDVGGSDSARTANFTIKVKETRTDLKPTIYLGDTYLNYVSVPVIQDGLFDLVTNITTFTVSTIVPYGFGFPEGILLSVFGIQSSHTTFQGYSSLDLDFISFPFSIDTPTFSITTKLLSYSPISTNGGQLTIFGRSLDAVNNPSYQISLSTNEKLLNISHSTISGSVVLLSIPTLKSKLPFLVELITPSKIVVDSILVYPYYNFWNSTPTPTPTPTQPTTNPPQKCGGNPQCGGESKGKCVDGVGCVCISPWIGSECQSRVITIPPPVINPINPNQNLTLNSTGTNEFTLVSLVSLISLRELNFKNELVRSFRFDKWKLISNTSTNSNYITDVIDPINNNTICSVNVSTIWYQTLTDIEFAGQNLTMNPSTLKYNINITSFPFTNNLNTLQLVMSATAQSTSPQENTCSSNEFGETTSNENSNYLQLSVNEHSLYGRFIKRGIVDNIIRTIGNEVLKDLSSENSYYISQSYIGINIPHYKEYIQLDPDFSVLLDQSSASSICNDKGNKLSKGAIIGIAIGCAAFTIIVVTLLALLLKNKYFFKSMELKVIKLVKKKNTK</sequence>
<feature type="region of interest" description="Disordered" evidence="1">
    <location>
        <begin position="1552"/>
        <end position="1575"/>
    </location>
</feature>
<evidence type="ECO:0000259" key="3">
    <source>
        <dbReference type="PROSITE" id="PS00022"/>
    </source>
</evidence>
<feature type="region of interest" description="Disordered" evidence="1">
    <location>
        <begin position="477"/>
        <end position="507"/>
    </location>
</feature>
<feature type="transmembrane region" description="Helical" evidence="2">
    <location>
        <begin position="1856"/>
        <end position="1879"/>
    </location>
</feature>
<protein>
    <recommendedName>
        <fullName evidence="3 4">EGF-like domain-containing protein</fullName>
    </recommendedName>
</protein>
<proteinExistence type="predicted"/>
<dbReference type="InterPro" id="IPR054484">
    <property type="entry name" value="ComC_SSD"/>
</dbReference>
<gene>
    <name evidence="5" type="ORF">RB653_008465</name>
</gene>
<dbReference type="Pfam" id="PF22933">
    <property type="entry name" value="ComC_SSD"/>
    <property type="match status" value="1"/>
</dbReference>
<organism evidence="5 6">
    <name type="scientific">Dictyostelium firmibasis</name>
    <dbReference type="NCBI Taxonomy" id="79012"/>
    <lineage>
        <taxon>Eukaryota</taxon>
        <taxon>Amoebozoa</taxon>
        <taxon>Evosea</taxon>
        <taxon>Eumycetozoa</taxon>
        <taxon>Dictyostelia</taxon>
        <taxon>Dictyosteliales</taxon>
        <taxon>Dictyosteliaceae</taxon>
        <taxon>Dictyostelium</taxon>
    </lineage>
</organism>
<feature type="domain" description="EGF-like" evidence="3 4">
    <location>
        <begin position="1589"/>
        <end position="1600"/>
    </location>
</feature>
<dbReference type="Pfam" id="PF23034">
    <property type="entry name" value="DUF7035"/>
    <property type="match status" value="1"/>
</dbReference>
<dbReference type="EMBL" id="JAVFKY010000003">
    <property type="protein sequence ID" value="KAK5578792.1"/>
    <property type="molecule type" value="Genomic_DNA"/>
</dbReference>
<keyword evidence="2" id="KW-0812">Transmembrane</keyword>
<accession>A0AAN7TR40</accession>
<reference evidence="5 6" key="1">
    <citation type="submission" date="2023-11" db="EMBL/GenBank/DDBJ databases">
        <title>Dfirmibasis_genome.</title>
        <authorList>
            <person name="Edelbroek B."/>
            <person name="Kjellin J."/>
            <person name="Jerlstrom-Hultqvist J."/>
            <person name="Soderbom F."/>
        </authorList>
    </citation>
    <scope>NUCLEOTIDE SEQUENCE [LARGE SCALE GENOMIC DNA]</scope>
    <source>
        <strain evidence="5 6">TNS-C-14</strain>
    </source>
</reference>